<reference evidence="4 5" key="1">
    <citation type="submission" date="2018-06" db="EMBL/GenBank/DDBJ databases">
        <authorList>
            <consortium name="Pathogen Informatics"/>
            <person name="Doyle S."/>
        </authorList>
    </citation>
    <scope>NUCLEOTIDE SEQUENCE [LARGE SCALE GENOMIC DNA]</scope>
    <source>
        <strain evidence="4 5">NCTC13102</strain>
    </source>
</reference>
<feature type="domain" description="Radical SAM core" evidence="3">
    <location>
        <begin position="1"/>
        <end position="227"/>
    </location>
</feature>
<dbReference type="CDD" id="cd01335">
    <property type="entry name" value="Radical_SAM"/>
    <property type="match status" value="1"/>
</dbReference>
<dbReference type="InterPro" id="IPR006638">
    <property type="entry name" value="Elp3/MiaA/NifB-like_rSAM"/>
</dbReference>
<keyword evidence="2" id="KW-0143">Chaperone</keyword>
<evidence type="ECO:0000259" key="3">
    <source>
        <dbReference type="PROSITE" id="PS51918"/>
    </source>
</evidence>
<keyword evidence="2" id="KW-0408">Iron</keyword>
<dbReference type="RefSeq" id="WP_023949059.1">
    <property type="nucleotide sequence ID" value="NZ_JAERIV010000003.1"/>
</dbReference>
<gene>
    <name evidence="4" type="primary">hemZ</name>
    <name evidence="4" type="ORF">NCTC13102_01028</name>
</gene>
<sequence>MILYIHIPFCDHKCGYCTFNSYTDKHHLKSLYIQSLLQDIKATLRWWKIYHNGQNLDSIYIGGGTPNILDSRAYARIFECIYQFTSTPKEITIESNPNLLQKQWCKDLISFGINRISIGVQSFFDDTLVFLERKHTYKDIFKSIECARDFEHISIDLIYGTPFDSTQRLAEEIAYATSLPIDHLSAYSLTLEEGSSLHRRYHDIKPDMTKHNEYNEYGDSEYNNGEYVATLLREAGFMQYEVSNYARGYKSLHNLSYWRGDEYLGCGAGGFGRIKNVRYCGTHNIERYIQNPLYKHKEYLSIKDLDFERLFLGLRCEIGISTHNLNPKKVEILCSENKCMYLDHHSIRAKNFFLADEIALWLSS</sequence>
<evidence type="ECO:0000313" key="4">
    <source>
        <dbReference type="EMBL" id="SQB98565.1"/>
    </source>
</evidence>
<dbReference type="InterPro" id="IPR034505">
    <property type="entry name" value="Coproporphyrinogen-III_oxidase"/>
</dbReference>
<dbReference type="PANTHER" id="PTHR13932:SF5">
    <property type="entry name" value="RADICAL S-ADENOSYL METHIONINE DOMAIN-CONTAINING PROTEIN 1, MITOCHONDRIAL"/>
    <property type="match status" value="1"/>
</dbReference>
<dbReference type="GO" id="GO:0005737">
    <property type="term" value="C:cytoplasm"/>
    <property type="evidence" value="ECO:0007669"/>
    <property type="project" value="UniProtKB-SubCell"/>
</dbReference>
<keyword evidence="2" id="KW-0411">Iron-sulfur</keyword>
<dbReference type="PANTHER" id="PTHR13932">
    <property type="entry name" value="COPROPORPHYRINIGEN III OXIDASE"/>
    <property type="match status" value="1"/>
</dbReference>
<evidence type="ECO:0000313" key="5">
    <source>
        <dbReference type="Proteomes" id="UP000250166"/>
    </source>
</evidence>
<keyword evidence="4" id="KW-0560">Oxidoreductase</keyword>
<dbReference type="InterPro" id="IPR004559">
    <property type="entry name" value="HemW-like"/>
</dbReference>
<evidence type="ECO:0000256" key="2">
    <source>
        <dbReference type="RuleBase" id="RU364116"/>
    </source>
</evidence>
<dbReference type="Gene3D" id="3.80.30.20">
    <property type="entry name" value="tm_1862 like domain"/>
    <property type="match status" value="1"/>
</dbReference>
<protein>
    <recommendedName>
        <fullName evidence="2">Heme chaperone HemW</fullName>
    </recommendedName>
</protein>
<dbReference type="GO" id="GO:0004109">
    <property type="term" value="F:coproporphyrinogen oxidase activity"/>
    <property type="evidence" value="ECO:0007669"/>
    <property type="project" value="InterPro"/>
</dbReference>
<keyword evidence="2" id="KW-0949">S-adenosyl-L-methionine</keyword>
<dbReference type="Proteomes" id="UP000250166">
    <property type="component" value="Unassembled WGS sequence"/>
</dbReference>
<comment type="function">
    <text evidence="2">Probably acts as a heme chaperone, transferring heme to an unknown acceptor. Binds one molecule of heme per monomer, possibly covalently. Binds 1 [4Fe-4S] cluster. The cluster is coordinated with 3 cysteines and an exchangeable S-adenosyl-L-methionine.</text>
</comment>
<dbReference type="SFLD" id="SFLDG01065">
    <property type="entry name" value="anaerobic_coproporphyrinogen-I"/>
    <property type="match status" value="1"/>
</dbReference>
<keyword evidence="2" id="KW-0479">Metal-binding</keyword>
<keyword evidence="2" id="KW-0963">Cytoplasm</keyword>
<dbReference type="GO" id="GO:0046872">
    <property type="term" value="F:metal ion binding"/>
    <property type="evidence" value="ECO:0007669"/>
    <property type="project" value="UniProtKB-UniRule"/>
</dbReference>
<dbReference type="SFLD" id="SFLDS00029">
    <property type="entry name" value="Radical_SAM"/>
    <property type="match status" value="1"/>
</dbReference>
<comment type="similarity">
    <text evidence="1">Belongs to the anaerobic coproporphyrinogen-III oxidase family. HemW subfamily.</text>
</comment>
<dbReference type="GO" id="GO:0006779">
    <property type="term" value="P:porphyrin-containing compound biosynthetic process"/>
    <property type="evidence" value="ECO:0007669"/>
    <property type="project" value="InterPro"/>
</dbReference>
<name>A0A2X3BR10_9HELI</name>
<dbReference type="NCBIfam" id="TIGR00539">
    <property type="entry name" value="hemN_rel"/>
    <property type="match status" value="1"/>
</dbReference>
<proteinExistence type="inferred from homology"/>
<dbReference type="InterPro" id="IPR023404">
    <property type="entry name" value="rSAM_horseshoe"/>
</dbReference>
<dbReference type="InterPro" id="IPR007197">
    <property type="entry name" value="rSAM"/>
</dbReference>
<accession>A0A2X3BR10</accession>
<evidence type="ECO:0000256" key="1">
    <source>
        <dbReference type="ARBA" id="ARBA00006100"/>
    </source>
</evidence>
<dbReference type="SFLD" id="SFLDF00562">
    <property type="entry name" value="HemN-like__clustered_with_heat"/>
    <property type="match status" value="1"/>
</dbReference>
<organism evidence="4 5">
    <name type="scientific">Helicobacter fennelliae</name>
    <dbReference type="NCBI Taxonomy" id="215"/>
    <lineage>
        <taxon>Bacteria</taxon>
        <taxon>Pseudomonadati</taxon>
        <taxon>Campylobacterota</taxon>
        <taxon>Epsilonproteobacteria</taxon>
        <taxon>Campylobacterales</taxon>
        <taxon>Helicobacteraceae</taxon>
        <taxon>Helicobacter</taxon>
    </lineage>
</organism>
<dbReference type="GO" id="GO:0051539">
    <property type="term" value="F:4 iron, 4 sulfur cluster binding"/>
    <property type="evidence" value="ECO:0007669"/>
    <property type="project" value="UniProtKB-UniRule"/>
</dbReference>
<dbReference type="EMBL" id="UAWL01000006">
    <property type="protein sequence ID" value="SQB98565.1"/>
    <property type="molecule type" value="Genomic_DNA"/>
</dbReference>
<dbReference type="InterPro" id="IPR058240">
    <property type="entry name" value="rSAM_sf"/>
</dbReference>
<dbReference type="SUPFAM" id="SSF102114">
    <property type="entry name" value="Radical SAM enzymes"/>
    <property type="match status" value="1"/>
</dbReference>
<dbReference type="Pfam" id="PF04055">
    <property type="entry name" value="Radical_SAM"/>
    <property type="match status" value="1"/>
</dbReference>
<keyword evidence="2" id="KW-0004">4Fe-4S</keyword>
<comment type="subcellular location">
    <subcellularLocation>
        <location evidence="2">Cytoplasm</location>
    </subcellularLocation>
</comment>
<dbReference type="SMART" id="SM00729">
    <property type="entry name" value="Elp3"/>
    <property type="match status" value="1"/>
</dbReference>
<dbReference type="PROSITE" id="PS51918">
    <property type="entry name" value="RADICAL_SAM"/>
    <property type="match status" value="1"/>
</dbReference>
<dbReference type="AlphaFoldDB" id="A0A2X3BR10"/>
<keyword evidence="2" id="KW-0349">Heme</keyword>